<keyword evidence="1" id="KW-0472">Membrane</keyword>
<sequence>GLGSFYYMAYATGHAAFDKPDILWVTVSLVVLVSIILHGMTVTPVMKYLEEN</sequence>
<feature type="non-terminal residue" evidence="2">
    <location>
        <position position="1"/>
    </location>
</feature>
<dbReference type="Proteomes" id="UP000554520">
    <property type="component" value="Unassembled WGS sequence"/>
</dbReference>
<comment type="caution">
    <text evidence="2">The sequence shown here is derived from an EMBL/GenBank/DDBJ whole genome shotgun (WGS) entry which is preliminary data.</text>
</comment>
<keyword evidence="1" id="KW-1133">Transmembrane helix</keyword>
<keyword evidence="1" id="KW-0812">Transmembrane</keyword>
<accession>A0A839UIT1</accession>
<keyword evidence="3" id="KW-1185">Reference proteome</keyword>
<name>A0A839UIT1_9HYPH</name>
<gene>
    <name evidence="2" type="ORF">FHS21_006138</name>
</gene>
<reference evidence="2 3" key="1">
    <citation type="submission" date="2020-08" db="EMBL/GenBank/DDBJ databases">
        <title>Genomic Encyclopedia of Type Strains, Phase III (KMG-III): the genomes of soil and plant-associated and newly described type strains.</title>
        <authorList>
            <person name="Whitman W."/>
        </authorList>
    </citation>
    <scope>NUCLEOTIDE SEQUENCE [LARGE SCALE GENOMIC DNA]</scope>
    <source>
        <strain evidence="2 3">CECT 7015</strain>
    </source>
</reference>
<evidence type="ECO:0000313" key="2">
    <source>
        <dbReference type="EMBL" id="MBB3149684.1"/>
    </source>
</evidence>
<proteinExistence type="predicted"/>
<dbReference type="AlphaFoldDB" id="A0A839UIT1"/>
<evidence type="ECO:0000256" key="1">
    <source>
        <dbReference type="SAM" id="Phobius"/>
    </source>
</evidence>
<organism evidence="2 3">
    <name type="scientific">Phyllobacterium trifolii</name>
    <dbReference type="NCBI Taxonomy" id="300193"/>
    <lineage>
        <taxon>Bacteria</taxon>
        <taxon>Pseudomonadati</taxon>
        <taxon>Pseudomonadota</taxon>
        <taxon>Alphaproteobacteria</taxon>
        <taxon>Hyphomicrobiales</taxon>
        <taxon>Phyllobacteriaceae</taxon>
        <taxon>Phyllobacterium</taxon>
    </lineage>
</organism>
<protein>
    <submittedName>
        <fullName evidence="2">NhaP-type Na+/H+ or K+/H+ antiporter</fullName>
    </submittedName>
</protein>
<dbReference type="EMBL" id="JACHXN010000039">
    <property type="protein sequence ID" value="MBB3149684.1"/>
    <property type="molecule type" value="Genomic_DNA"/>
</dbReference>
<evidence type="ECO:0000313" key="3">
    <source>
        <dbReference type="Proteomes" id="UP000554520"/>
    </source>
</evidence>
<feature type="transmembrane region" description="Helical" evidence="1">
    <location>
        <begin position="22"/>
        <end position="46"/>
    </location>
</feature>